<dbReference type="InterPro" id="IPR011782">
    <property type="entry name" value="Pept_S1C_Do"/>
</dbReference>
<evidence type="ECO:0000256" key="7">
    <source>
        <dbReference type="ARBA" id="ARBA00022801"/>
    </source>
</evidence>
<dbReference type="InterPro" id="IPR009003">
    <property type="entry name" value="Peptidase_S1_PA"/>
</dbReference>
<evidence type="ECO:0000256" key="6">
    <source>
        <dbReference type="ARBA" id="ARBA00022764"/>
    </source>
</evidence>
<dbReference type="Gene3D" id="2.40.10.120">
    <property type="match status" value="1"/>
</dbReference>
<comment type="similarity">
    <text evidence="2">Belongs to the peptidase S1C family.</text>
</comment>
<dbReference type="PANTHER" id="PTHR22939">
    <property type="entry name" value="SERINE PROTEASE FAMILY S1C HTRA-RELATED"/>
    <property type="match status" value="1"/>
</dbReference>
<dbReference type="SUPFAM" id="SSF50494">
    <property type="entry name" value="Trypsin-like serine proteases"/>
    <property type="match status" value="1"/>
</dbReference>
<keyword evidence="11" id="KW-1185">Reference proteome</keyword>
<proteinExistence type="inferred from homology"/>
<dbReference type="CDD" id="cd10839">
    <property type="entry name" value="cpPDZ1_DegP-like"/>
    <property type="match status" value="1"/>
</dbReference>
<evidence type="ECO:0000256" key="5">
    <source>
        <dbReference type="ARBA" id="ARBA00022737"/>
    </source>
</evidence>
<keyword evidence="6" id="KW-0574">Periplasm</keyword>
<sequence>MKENQQENFIYDSRLLSKLSVKHFATQRVHAGNLTAWNAKTMTNMNKLFLIILFGLSSWQAHAVLPGQVDGAPLPSLAPMLEQSMPAVVNISTSTNVRMQENPLMNDPVFRRFFNIPNNPKQQQRNSLGSGVIIDKDQGYVLTNNHVIDKADKITVTLSDGRQLNAKLLGTDPEADVAVIQIPADNLSALKIADSSQLKVGDFVVAIGNPFGLGQTVTSGIVSALGRSGLGIEGYEDFIQTDASINPGNSGGALVNLRGEFVGMNTAILAPNGGNVGIGFAIPSNMATRLMESLVQHGEVRRGLLGVTTQDLTPELVKAFALKSQHGAVVSRVDAGSPAEKAGLEPGDIIVAINGQDVKGGSTQIRNAVGLLQIGDTASLEIMRGEERKSLQATIGKPKRPELEGNKLHPTLSGAVLGVTPKDQVEGVMIEKVEQNSKAWKSGLRPGDVIVTTNRYRVRNLDEIKQVVNPNAPLLVNLQRGGEAFFVVLQ</sequence>
<dbReference type="Pfam" id="PF17820">
    <property type="entry name" value="PDZ_6"/>
    <property type="match status" value="1"/>
</dbReference>
<dbReference type="Proteomes" id="UP000295649">
    <property type="component" value="Unassembled WGS sequence"/>
</dbReference>
<evidence type="ECO:0000259" key="9">
    <source>
        <dbReference type="PROSITE" id="PS50106"/>
    </source>
</evidence>
<dbReference type="Pfam" id="PF13365">
    <property type="entry name" value="Trypsin_2"/>
    <property type="match status" value="1"/>
</dbReference>
<reference evidence="10 11" key="1">
    <citation type="submission" date="2019-03" db="EMBL/GenBank/DDBJ databases">
        <title>Systems level insights into methane cycling in arid and semi-arid ecosystems.</title>
        <authorList>
            <person name="Kalyuzhnaya M."/>
        </authorList>
    </citation>
    <scope>NUCLEOTIDE SEQUENCE [LARGE SCALE GENOMIC DNA]</scope>
    <source>
        <strain evidence="10 11">S-1</strain>
    </source>
</reference>
<keyword evidence="4" id="KW-0732">Signal</keyword>
<evidence type="ECO:0000256" key="1">
    <source>
        <dbReference type="ARBA" id="ARBA00004418"/>
    </source>
</evidence>
<dbReference type="Gene3D" id="2.30.42.10">
    <property type="match status" value="2"/>
</dbReference>
<dbReference type="PANTHER" id="PTHR22939:SF129">
    <property type="entry name" value="SERINE PROTEASE HTRA2, MITOCHONDRIAL"/>
    <property type="match status" value="1"/>
</dbReference>
<dbReference type="InterPro" id="IPR001478">
    <property type="entry name" value="PDZ"/>
</dbReference>
<comment type="subcellular location">
    <subcellularLocation>
        <location evidence="1">Periplasm</location>
    </subcellularLocation>
</comment>
<dbReference type="InterPro" id="IPR001940">
    <property type="entry name" value="Peptidase_S1C"/>
</dbReference>
<dbReference type="SUPFAM" id="SSF50156">
    <property type="entry name" value="PDZ domain-like"/>
    <property type="match status" value="2"/>
</dbReference>
<feature type="domain" description="PDZ" evidence="9">
    <location>
        <begin position="405"/>
        <end position="461"/>
    </location>
</feature>
<organism evidence="10 11">
    <name type="scientific">Methylomonas methanica</name>
    <dbReference type="NCBI Taxonomy" id="421"/>
    <lineage>
        <taxon>Bacteria</taxon>
        <taxon>Pseudomonadati</taxon>
        <taxon>Pseudomonadota</taxon>
        <taxon>Gammaproteobacteria</taxon>
        <taxon>Methylococcales</taxon>
        <taxon>Methylococcaceae</taxon>
        <taxon>Methylomonas</taxon>
    </lineage>
</organism>
<keyword evidence="5" id="KW-0677">Repeat</keyword>
<evidence type="ECO:0000313" key="11">
    <source>
        <dbReference type="Proteomes" id="UP000295649"/>
    </source>
</evidence>
<keyword evidence="3 10" id="KW-0645">Protease</keyword>
<evidence type="ECO:0000256" key="3">
    <source>
        <dbReference type="ARBA" id="ARBA00022670"/>
    </source>
</evidence>
<keyword evidence="8" id="KW-0720">Serine protease</keyword>
<dbReference type="NCBIfam" id="TIGR02037">
    <property type="entry name" value="degP_htrA_DO"/>
    <property type="match status" value="1"/>
</dbReference>
<comment type="caution">
    <text evidence="10">The sequence shown here is derived from an EMBL/GenBank/DDBJ whole genome shotgun (WGS) entry which is preliminary data.</text>
</comment>
<evidence type="ECO:0000313" key="10">
    <source>
        <dbReference type="EMBL" id="TCV82631.1"/>
    </source>
</evidence>
<protein>
    <submittedName>
        <fullName evidence="10">Serine protease Do/serine protease DegQ</fullName>
    </submittedName>
</protein>
<dbReference type="PROSITE" id="PS50106">
    <property type="entry name" value="PDZ"/>
    <property type="match status" value="2"/>
</dbReference>
<keyword evidence="7" id="KW-0378">Hydrolase</keyword>
<evidence type="ECO:0000256" key="2">
    <source>
        <dbReference type="ARBA" id="ARBA00010541"/>
    </source>
</evidence>
<name>A0ABY2CKZ1_METMH</name>
<dbReference type="GO" id="GO:0008233">
    <property type="term" value="F:peptidase activity"/>
    <property type="evidence" value="ECO:0007669"/>
    <property type="project" value="UniProtKB-KW"/>
</dbReference>
<dbReference type="GO" id="GO:0006508">
    <property type="term" value="P:proteolysis"/>
    <property type="evidence" value="ECO:0007669"/>
    <property type="project" value="UniProtKB-KW"/>
</dbReference>
<feature type="domain" description="PDZ" evidence="9">
    <location>
        <begin position="294"/>
        <end position="386"/>
    </location>
</feature>
<dbReference type="EMBL" id="SMCN01000012">
    <property type="protein sequence ID" value="TCV82631.1"/>
    <property type="molecule type" value="Genomic_DNA"/>
</dbReference>
<dbReference type="PRINTS" id="PR00834">
    <property type="entry name" value="PROTEASES2C"/>
</dbReference>
<gene>
    <name evidence="10" type="ORF">EDE11_11261</name>
</gene>
<dbReference type="SMART" id="SM00228">
    <property type="entry name" value="PDZ"/>
    <property type="match status" value="2"/>
</dbReference>
<dbReference type="InterPro" id="IPR036034">
    <property type="entry name" value="PDZ_sf"/>
</dbReference>
<accession>A0ABY2CKZ1</accession>
<evidence type="ECO:0000256" key="4">
    <source>
        <dbReference type="ARBA" id="ARBA00022729"/>
    </source>
</evidence>
<dbReference type="InterPro" id="IPR041489">
    <property type="entry name" value="PDZ_6"/>
</dbReference>
<evidence type="ECO:0000256" key="8">
    <source>
        <dbReference type="ARBA" id="ARBA00022825"/>
    </source>
</evidence>